<reference evidence="2 3" key="1">
    <citation type="journal article" date="2019" name="Nat. Ecol. Evol.">
        <title>Megaphylogeny resolves global patterns of mushroom evolution.</title>
        <authorList>
            <person name="Varga T."/>
            <person name="Krizsan K."/>
            <person name="Foldi C."/>
            <person name="Dima B."/>
            <person name="Sanchez-Garcia M."/>
            <person name="Sanchez-Ramirez S."/>
            <person name="Szollosi G.J."/>
            <person name="Szarkandi J.G."/>
            <person name="Papp V."/>
            <person name="Albert L."/>
            <person name="Andreopoulos W."/>
            <person name="Angelini C."/>
            <person name="Antonin V."/>
            <person name="Barry K.W."/>
            <person name="Bougher N.L."/>
            <person name="Buchanan P."/>
            <person name="Buyck B."/>
            <person name="Bense V."/>
            <person name="Catcheside P."/>
            <person name="Chovatia M."/>
            <person name="Cooper J."/>
            <person name="Damon W."/>
            <person name="Desjardin D."/>
            <person name="Finy P."/>
            <person name="Geml J."/>
            <person name="Haridas S."/>
            <person name="Hughes K."/>
            <person name="Justo A."/>
            <person name="Karasinski D."/>
            <person name="Kautmanova I."/>
            <person name="Kiss B."/>
            <person name="Kocsube S."/>
            <person name="Kotiranta H."/>
            <person name="LaButti K.M."/>
            <person name="Lechner B.E."/>
            <person name="Liimatainen K."/>
            <person name="Lipzen A."/>
            <person name="Lukacs Z."/>
            <person name="Mihaltcheva S."/>
            <person name="Morgado L.N."/>
            <person name="Niskanen T."/>
            <person name="Noordeloos M.E."/>
            <person name="Ohm R.A."/>
            <person name="Ortiz-Santana B."/>
            <person name="Ovrebo C."/>
            <person name="Racz N."/>
            <person name="Riley R."/>
            <person name="Savchenko A."/>
            <person name="Shiryaev A."/>
            <person name="Soop K."/>
            <person name="Spirin V."/>
            <person name="Szebenyi C."/>
            <person name="Tomsovsky M."/>
            <person name="Tulloss R.E."/>
            <person name="Uehling J."/>
            <person name="Grigoriev I.V."/>
            <person name="Vagvolgyi C."/>
            <person name="Papp T."/>
            <person name="Martin F.M."/>
            <person name="Miettinen O."/>
            <person name="Hibbett D.S."/>
            <person name="Nagy L.G."/>
        </authorList>
    </citation>
    <scope>NUCLEOTIDE SEQUENCE [LARGE SCALE GENOMIC DNA]</scope>
    <source>
        <strain evidence="2 3">FP101781</strain>
    </source>
</reference>
<organism evidence="2 3">
    <name type="scientific">Coprinellus micaceus</name>
    <name type="common">Glistening ink-cap mushroom</name>
    <name type="synonym">Coprinus micaceus</name>
    <dbReference type="NCBI Taxonomy" id="71717"/>
    <lineage>
        <taxon>Eukaryota</taxon>
        <taxon>Fungi</taxon>
        <taxon>Dikarya</taxon>
        <taxon>Basidiomycota</taxon>
        <taxon>Agaricomycotina</taxon>
        <taxon>Agaricomycetes</taxon>
        <taxon>Agaricomycetidae</taxon>
        <taxon>Agaricales</taxon>
        <taxon>Agaricineae</taxon>
        <taxon>Psathyrellaceae</taxon>
        <taxon>Coprinellus</taxon>
    </lineage>
</organism>
<evidence type="ECO:0000313" key="2">
    <source>
        <dbReference type="EMBL" id="TEB33286.1"/>
    </source>
</evidence>
<proteinExistence type="predicted"/>
<evidence type="ECO:0000313" key="3">
    <source>
        <dbReference type="Proteomes" id="UP000298030"/>
    </source>
</evidence>
<keyword evidence="3" id="KW-1185">Reference proteome</keyword>
<gene>
    <name evidence="2" type="ORF">FA13DRAFT_1731064</name>
</gene>
<feature type="compositionally biased region" description="Basic and acidic residues" evidence="1">
    <location>
        <begin position="1"/>
        <end position="12"/>
    </location>
</feature>
<evidence type="ECO:0000256" key="1">
    <source>
        <dbReference type="SAM" id="MobiDB-lite"/>
    </source>
</evidence>
<name>A0A4Y7TGK5_COPMI</name>
<dbReference type="AlphaFoldDB" id="A0A4Y7TGK5"/>
<dbReference type="EMBL" id="QPFP01000013">
    <property type="protein sequence ID" value="TEB33286.1"/>
    <property type="molecule type" value="Genomic_DNA"/>
</dbReference>
<feature type="region of interest" description="Disordered" evidence="1">
    <location>
        <begin position="1"/>
        <end position="57"/>
    </location>
</feature>
<comment type="caution">
    <text evidence="2">The sequence shown here is derived from an EMBL/GenBank/DDBJ whole genome shotgun (WGS) entry which is preliminary data.</text>
</comment>
<accession>A0A4Y7TGK5</accession>
<dbReference type="Proteomes" id="UP000298030">
    <property type="component" value="Unassembled WGS sequence"/>
</dbReference>
<protein>
    <submittedName>
        <fullName evidence="2">Uncharacterized protein</fullName>
    </submittedName>
</protein>
<sequence>MGVDVGDSHLDEGLVGETNENERLELSGPSDTQVEKNVNDAACESDLSSDSTHRNRG</sequence>